<feature type="active site" description="Cysteine sulfenic acid (-SOH) intermediate; for peroxidase activity" evidence="3">
    <location>
        <position position="52"/>
    </location>
</feature>
<evidence type="ECO:0000256" key="2">
    <source>
        <dbReference type="ARBA" id="ARBA00023284"/>
    </source>
</evidence>
<dbReference type="PIRSF" id="PIRSF000239">
    <property type="entry name" value="AHPC"/>
    <property type="match status" value="1"/>
</dbReference>
<dbReference type="EMBL" id="KF900353">
    <property type="protein sequence ID" value="AIE91951.1"/>
    <property type="molecule type" value="Genomic_DNA"/>
</dbReference>
<dbReference type="InterPro" id="IPR013766">
    <property type="entry name" value="Thioredoxin_domain"/>
</dbReference>
<evidence type="ECO:0000256" key="3">
    <source>
        <dbReference type="PIRSR" id="PIRSR000239-1"/>
    </source>
</evidence>
<evidence type="ECO:0000313" key="5">
    <source>
        <dbReference type="EMBL" id="AIE91951.1"/>
    </source>
</evidence>
<feature type="domain" description="Thioredoxin" evidence="4">
    <location>
        <begin position="9"/>
        <end position="159"/>
    </location>
</feature>
<dbReference type="InterPro" id="IPR024706">
    <property type="entry name" value="Peroxiredoxin_AhpC-typ"/>
</dbReference>
<dbReference type="PANTHER" id="PTHR43110:SF1">
    <property type="entry name" value="THIOL PEROXIDASE"/>
    <property type="match status" value="1"/>
</dbReference>
<organism evidence="5">
    <name type="scientific">uncultured marine thaumarchaeote AD1000_18_B11</name>
    <dbReference type="NCBI Taxonomy" id="1455896"/>
    <lineage>
        <taxon>Archaea</taxon>
        <taxon>Nitrososphaerota</taxon>
        <taxon>environmental samples</taxon>
    </lineage>
</organism>
<dbReference type="InterPro" id="IPR000866">
    <property type="entry name" value="AhpC/TSA"/>
</dbReference>
<keyword evidence="5" id="KW-0575">Peroxidase</keyword>
<dbReference type="CDD" id="cd03017">
    <property type="entry name" value="PRX_BCP"/>
    <property type="match status" value="1"/>
</dbReference>
<dbReference type="GO" id="GO:0004601">
    <property type="term" value="F:peroxidase activity"/>
    <property type="evidence" value="ECO:0007669"/>
    <property type="project" value="UniProtKB-KW"/>
</dbReference>
<dbReference type="SUPFAM" id="SSF52833">
    <property type="entry name" value="Thioredoxin-like"/>
    <property type="match status" value="1"/>
</dbReference>
<sequence>MQHQLEIDMEVGDSAPDFELEANDGTKVSLKSFAGQNNTVLCFYPKNHLFACPSKKVFDMAKGVISVYDEILATNSKLFAISIDTVESQKKFVEEYDIPYLHLSDTQKDTCKKYPGTNIAGLAKRATFIIDKNGIIKNIFRDIDVKNHGKEIVESLKKL</sequence>
<dbReference type="InterPro" id="IPR050455">
    <property type="entry name" value="Tpx_Peroxidase_subfamily"/>
</dbReference>
<gene>
    <name evidence="5" type="primary">BCP</name>
    <name evidence="5" type="synonym">DOT5</name>
    <name evidence="5" type="synonym">PRXQ</name>
</gene>
<keyword evidence="2" id="KW-0676">Redox-active center</keyword>
<dbReference type="PANTHER" id="PTHR43110">
    <property type="entry name" value="THIOL PEROXIDASE"/>
    <property type="match status" value="1"/>
</dbReference>
<reference evidence="5" key="1">
    <citation type="journal article" date="2014" name="Genome Biol. Evol.">
        <title>Pangenome evidence for extensive interdomain horizontal transfer affecting lineage core and shell genes in uncultured planktonic thaumarchaeota and euryarchaeota.</title>
        <authorList>
            <person name="Deschamps P."/>
            <person name="Zivanovic Y."/>
            <person name="Moreira D."/>
            <person name="Rodriguez-Valera F."/>
            <person name="Lopez-Garcia P."/>
        </authorList>
    </citation>
    <scope>NUCLEOTIDE SEQUENCE</scope>
</reference>
<evidence type="ECO:0000256" key="1">
    <source>
        <dbReference type="ARBA" id="ARBA00023002"/>
    </source>
</evidence>
<dbReference type="EC" id="1.11.1.15" evidence="5"/>
<dbReference type="Pfam" id="PF00578">
    <property type="entry name" value="AhpC-TSA"/>
    <property type="match status" value="1"/>
</dbReference>
<dbReference type="AlphaFoldDB" id="A0A075FR55"/>
<dbReference type="Gene3D" id="3.40.30.10">
    <property type="entry name" value="Glutaredoxin"/>
    <property type="match status" value="1"/>
</dbReference>
<dbReference type="PROSITE" id="PS51352">
    <property type="entry name" value="THIOREDOXIN_2"/>
    <property type="match status" value="1"/>
</dbReference>
<protein>
    <submittedName>
        <fullName evidence="5">Alkyl hydroperoxide reductase/ Thiol specific antioxidant/ Mal allergen (BCP, PRXQ, DOT5)</fullName>
        <ecNumber evidence="5">1.11.1.15</ecNumber>
    </submittedName>
</protein>
<keyword evidence="1 5" id="KW-0560">Oxidoreductase</keyword>
<proteinExistence type="predicted"/>
<name>A0A075FR55_9ARCH</name>
<dbReference type="InterPro" id="IPR036249">
    <property type="entry name" value="Thioredoxin-like_sf"/>
</dbReference>
<evidence type="ECO:0000259" key="4">
    <source>
        <dbReference type="PROSITE" id="PS51352"/>
    </source>
</evidence>
<accession>A0A075FR55</accession>